<gene>
    <name evidence="1" type="ORF">GCM10009802_13720</name>
</gene>
<dbReference type="EMBL" id="BAAAPF010000023">
    <property type="protein sequence ID" value="GAA2114387.1"/>
    <property type="molecule type" value="Genomic_DNA"/>
</dbReference>
<evidence type="ECO:0000313" key="1">
    <source>
        <dbReference type="EMBL" id="GAA2114387.1"/>
    </source>
</evidence>
<name>A0ABN2XP45_9ACTN</name>
<evidence type="ECO:0000313" key="2">
    <source>
        <dbReference type="Proteomes" id="UP001500443"/>
    </source>
</evidence>
<proteinExistence type="predicted"/>
<accession>A0ABN2XP45</accession>
<dbReference type="Proteomes" id="UP001500443">
    <property type="component" value="Unassembled WGS sequence"/>
</dbReference>
<comment type="caution">
    <text evidence="1">The sequence shown here is derived from an EMBL/GenBank/DDBJ whole genome shotgun (WGS) entry which is preliminary data.</text>
</comment>
<keyword evidence="2" id="KW-1185">Reference proteome</keyword>
<organism evidence="1 2">
    <name type="scientific">Streptomyces synnematoformans</name>
    <dbReference type="NCBI Taxonomy" id="415721"/>
    <lineage>
        <taxon>Bacteria</taxon>
        <taxon>Bacillati</taxon>
        <taxon>Actinomycetota</taxon>
        <taxon>Actinomycetes</taxon>
        <taxon>Kitasatosporales</taxon>
        <taxon>Streptomycetaceae</taxon>
        <taxon>Streptomyces</taxon>
    </lineage>
</organism>
<reference evidence="1 2" key="1">
    <citation type="journal article" date="2019" name="Int. J. Syst. Evol. Microbiol.">
        <title>The Global Catalogue of Microorganisms (GCM) 10K type strain sequencing project: providing services to taxonomists for standard genome sequencing and annotation.</title>
        <authorList>
            <consortium name="The Broad Institute Genomics Platform"/>
            <consortium name="The Broad Institute Genome Sequencing Center for Infectious Disease"/>
            <person name="Wu L."/>
            <person name="Ma J."/>
        </authorList>
    </citation>
    <scope>NUCLEOTIDE SEQUENCE [LARGE SCALE GENOMIC DNA]</scope>
    <source>
        <strain evidence="1 2">JCM 15481</strain>
    </source>
</reference>
<dbReference type="RefSeq" id="WP_344288880.1">
    <property type="nucleotide sequence ID" value="NZ_BAAAPF010000023.1"/>
</dbReference>
<sequence>MFADVRRRPGNYGLGGTFREASAFVNGCDAGNSWGLLIGFREWLALKLGCEANLTWAGLILKLADVDASLHPSGSNLSATEDERAVEVLFAELDEFLSARKGASDVGRILEKYLRQNS</sequence>
<protein>
    <submittedName>
        <fullName evidence="1">Uncharacterized protein</fullName>
    </submittedName>
</protein>